<dbReference type="Proteomes" id="UP000682733">
    <property type="component" value="Unassembled WGS sequence"/>
</dbReference>
<dbReference type="PROSITE" id="PS50088">
    <property type="entry name" value="ANK_REPEAT"/>
    <property type="match status" value="1"/>
</dbReference>
<gene>
    <name evidence="3" type="ORF">OVA965_LOCUS31595</name>
    <name evidence="5" type="ORF">SRO942_LOCUS47162</name>
    <name evidence="4" type="ORF">TMI583_LOCUS32429</name>
</gene>
<organism evidence="5 6">
    <name type="scientific">Didymodactylos carnosus</name>
    <dbReference type="NCBI Taxonomy" id="1234261"/>
    <lineage>
        <taxon>Eukaryota</taxon>
        <taxon>Metazoa</taxon>
        <taxon>Spiralia</taxon>
        <taxon>Gnathifera</taxon>
        <taxon>Rotifera</taxon>
        <taxon>Eurotatoria</taxon>
        <taxon>Bdelloidea</taxon>
        <taxon>Philodinida</taxon>
        <taxon>Philodinidae</taxon>
        <taxon>Didymodactylos</taxon>
    </lineage>
</organism>
<dbReference type="Proteomes" id="UP000681722">
    <property type="component" value="Unassembled WGS sequence"/>
</dbReference>
<feature type="repeat" description="ANK" evidence="2">
    <location>
        <begin position="36"/>
        <end position="68"/>
    </location>
</feature>
<evidence type="ECO:0000313" key="5">
    <source>
        <dbReference type="EMBL" id="CAF4555389.1"/>
    </source>
</evidence>
<dbReference type="GO" id="GO:0000062">
    <property type="term" value="F:fatty-acyl-CoA binding"/>
    <property type="evidence" value="ECO:0007669"/>
    <property type="project" value="TreeGrafter"/>
</dbReference>
<dbReference type="PANTHER" id="PTHR24119">
    <property type="entry name" value="ACYL-COA-BINDING DOMAIN-CONTAINING PROTEIN 6"/>
    <property type="match status" value="1"/>
</dbReference>
<dbReference type="EMBL" id="CAJOBC010116774">
    <property type="protein sequence ID" value="CAF4555389.1"/>
    <property type="molecule type" value="Genomic_DNA"/>
</dbReference>
<comment type="caution">
    <text evidence="5">The sequence shown here is derived from an EMBL/GenBank/DDBJ whole genome shotgun (WGS) entry which is preliminary data.</text>
</comment>
<evidence type="ECO:0000313" key="4">
    <source>
        <dbReference type="EMBL" id="CAF4178482.1"/>
    </source>
</evidence>
<accession>A0A8S2YHE4</accession>
<keyword evidence="2" id="KW-0040">ANK repeat</keyword>
<name>A0A8S2YHE4_9BILA</name>
<dbReference type="OrthoDB" id="426293at2759"/>
<feature type="non-terminal residue" evidence="5">
    <location>
        <position position="1"/>
    </location>
</feature>
<keyword evidence="1" id="KW-0446">Lipid-binding</keyword>
<reference evidence="5" key="1">
    <citation type="submission" date="2021-02" db="EMBL/GenBank/DDBJ databases">
        <authorList>
            <person name="Nowell W R."/>
        </authorList>
    </citation>
    <scope>NUCLEOTIDE SEQUENCE</scope>
</reference>
<dbReference type="PROSITE" id="PS50297">
    <property type="entry name" value="ANK_REP_REGION"/>
    <property type="match status" value="1"/>
</dbReference>
<evidence type="ECO:0000256" key="1">
    <source>
        <dbReference type="ARBA" id="ARBA00023121"/>
    </source>
</evidence>
<dbReference type="Gene3D" id="1.25.40.20">
    <property type="entry name" value="Ankyrin repeat-containing domain"/>
    <property type="match status" value="1"/>
</dbReference>
<sequence length="137" mass="15719">QEPSALYNACRNNDIEQVKTLLTNTSLEQLNRIEPNGSTALHAASFLSRGEIVKLLLEQGADRWIKNRYNMTPYEEAKPHIKEIFDKTNYIPPLSPSTIHTYVKLLHATKSELLPVVDLRQNMKPNRVRHQANSQNE</sequence>
<evidence type="ECO:0000256" key="2">
    <source>
        <dbReference type="PROSITE-ProRule" id="PRU00023"/>
    </source>
</evidence>
<dbReference type="InterPro" id="IPR002110">
    <property type="entry name" value="Ankyrin_rpt"/>
</dbReference>
<dbReference type="SUPFAM" id="SSF48403">
    <property type="entry name" value="Ankyrin repeat"/>
    <property type="match status" value="1"/>
</dbReference>
<evidence type="ECO:0000313" key="6">
    <source>
        <dbReference type="Proteomes" id="UP000681722"/>
    </source>
</evidence>
<dbReference type="InterPro" id="IPR036770">
    <property type="entry name" value="Ankyrin_rpt-contain_sf"/>
</dbReference>
<dbReference type="Proteomes" id="UP000677228">
    <property type="component" value="Unassembled WGS sequence"/>
</dbReference>
<proteinExistence type="predicted"/>
<dbReference type="Pfam" id="PF12796">
    <property type="entry name" value="Ank_2"/>
    <property type="match status" value="1"/>
</dbReference>
<protein>
    <submittedName>
        <fullName evidence="5">Uncharacterized protein</fullName>
    </submittedName>
</protein>
<dbReference type="PANTHER" id="PTHR24119:SF0">
    <property type="entry name" value="ACYL-COA-BINDING DOMAIN-CONTAINING PROTEIN 6"/>
    <property type="match status" value="1"/>
</dbReference>
<dbReference type="AlphaFoldDB" id="A0A8S2YHE4"/>
<dbReference type="EMBL" id="CAJOBA010045559">
    <property type="protein sequence ID" value="CAF4178482.1"/>
    <property type="molecule type" value="Genomic_DNA"/>
</dbReference>
<dbReference type="EMBL" id="CAJNOK010023892">
    <property type="protein sequence ID" value="CAF1369255.1"/>
    <property type="molecule type" value="Genomic_DNA"/>
</dbReference>
<evidence type="ECO:0000313" key="3">
    <source>
        <dbReference type="EMBL" id="CAF1369255.1"/>
    </source>
</evidence>